<dbReference type="PANTHER" id="PTHR13257:SF0">
    <property type="entry name" value="NUCLEAR PORE COMPLEX PROTEIN NUP88"/>
    <property type="match status" value="1"/>
</dbReference>
<name>A0A0C3A8R1_SERVB</name>
<dbReference type="HOGENOM" id="CLU_006117_0_0_1"/>
<reference evidence="10" key="2">
    <citation type="submission" date="2015-01" db="EMBL/GenBank/DDBJ databases">
        <title>Evolutionary Origins and Diversification of the Mycorrhizal Mutualists.</title>
        <authorList>
            <consortium name="DOE Joint Genome Institute"/>
            <consortium name="Mycorrhizal Genomics Consortium"/>
            <person name="Kohler A."/>
            <person name="Kuo A."/>
            <person name="Nagy L.G."/>
            <person name="Floudas D."/>
            <person name="Copeland A."/>
            <person name="Barry K.W."/>
            <person name="Cichocki N."/>
            <person name="Veneault-Fourrey C."/>
            <person name="LaButti K."/>
            <person name="Lindquist E.A."/>
            <person name="Lipzen A."/>
            <person name="Lundell T."/>
            <person name="Morin E."/>
            <person name="Murat C."/>
            <person name="Riley R."/>
            <person name="Ohm R."/>
            <person name="Sun H."/>
            <person name="Tunlid A."/>
            <person name="Henrissat B."/>
            <person name="Grigoriev I.V."/>
            <person name="Hibbett D.S."/>
            <person name="Martin F."/>
        </authorList>
    </citation>
    <scope>NUCLEOTIDE SEQUENCE [LARGE SCALE GENOMIC DNA]</scope>
    <source>
        <strain evidence="10">MAFF 305830</strain>
    </source>
</reference>
<keyword evidence="3" id="KW-0509">mRNA transport</keyword>
<dbReference type="InterPro" id="IPR019321">
    <property type="entry name" value="Nucleoporin_Nup88"/>
</dbReference>
<protein>
    <submittedName>
        <fullName evidence="9">Uncharacterized protein</fullName>
    </submittedName>
</protein>
<dbReference type="InterPro" id="IPR037700">
    <property type="entry name" value="NUP88/NUP82"/>
</dbReference>
<evidence type="ECO:0000256" key="3">
    <source>
        <dbReference type="ARBA" id="ARBA00022816"/>
    </source>
</evidence>
<keyword evidence="2" id="KW-0813">Transport</keyword>
<evidence type="ECO:0000256" key="8">
    <source>
        <dbReference type="SAM" id="MobiDB-lite"/>
    </source>
</evidence>
<dbReference type="InterPro" id="IPR036322">
    <property type="entry name" value="WD40_repeat_dom_sf"/>
</dbReference>
<gene>
    <name evidence="9" type="ORF">M408DRAFT_117216</name>
</gene>
<evidence type="ECO:0000256" key="7">
    <source>
        <dbReference type="ARBA" id="ARBA00023242"/>
    </source>
</evidence>
<keyword evidence="7" id="KW-0539">Nucleus</keyword>
<dbReference type="SUPFAM" id="SSF50978">
    <property type="entry name" value="WD40 repeat-like"/>
    <property type="match status" value="1"/>
</dbReference>
<evidence type="ECO:0000313" key="9">
    <source>
        <dbReference type="EMBL" id="KIM21030.1"/>
    </source>
</evidence>
<organism evidence="9 10">
    <name type="scientific">Serendipita vermifera MAFF 305830</name>
    <dbReference type="NCBI Taxonomy" id="933852"/>
    <lineage>
        <taxon>Eukaryota</taxon>
        <taxon>Fungi</taxon>
        <taxon>Dikarya</taxon>
        <taxon>Basidiomycota</taxon>
        <taxon>Agaricomycotina</taxon>
        <taxon>Agaricomycetes</taxon>
        <taxon>Sebacinales</taxon>
        <taxon>Serendipitaceae</taxon>
        <taxon>Serendipita</taxon>
    </lineage>
</organism>
<dbReference type="STRING" id="933852.A0A0C3A8R1"/>
<dbReference type="AlphaFoldDB" id="A0A0C3A8R1"/>
<dbReference type="GO" id="GO:0006406">
    <property type="term" value="P:mRNA export from nucleus"/>
    <property type="evidence" value="ECO:0007669"/>
    <property type="project" value="TreeGrafter"/>
</dbReference>
<evidence type="ECO:0000256" key="1">
    <source>
        <dbReference type="ARBA" id="ARBA00004567"/>
    </source>
</evidence>
<dbReference type="Proteomes" id="UP000054097">
    <property type="component" value="Unassembled WGS sequence"/>
</dbReference>
<accession>A0A0C3A8R1</accession>
<sequence>MQLPMYHPSTSDAPYPESLASHPIFHVQNEPQQQQQTSTGPQRRCRVLFRDSDILVAAHNQIRIASVLDAKTPRAPRSYKTLHVPQVQFPIEQMALNADGRLLAVAGSHQLAVVVLPTSARAGGRNPIIECKSIQIAPYHHGTKGSPRISKVEWHPLGEGNTSLFVLTADGVLREYDPTVDAEEPVQSFNFIQKKKKSNTFNTDDPTSSEAVSFAFGCGSRPAAGARGCVDWSPLTVFGLMRGGDVFAICPVCPARVRLDLTYIQSLDAYVRGKEYLALKDRTMMSSPTPTFYPSNSFSSSTSSTVASFEELDLPTLYDHQRKYVSALSKQLSNEDQPSNKGLSSSTSLFKDASISSVSTVSVSTKSGATAQFVTLRAPTTIKLDPEPQGPFRFQPAPAPTLTPEWDEMATDIFYSCPFLNEPRTKLPPTAGLLLVAFADGRIDVCLDLVKVEAVWSRPGALSHSPLLVVLETIDMDFVPYFRPAPPPQQNPAALLGKSTMAGSARPGASALQPLLTSAILHPRFLATNFPTFVGDPIYGDTVYLYHNFGVHALWFGWIEDIGNALEKSLSKDENGEKHGNEAVVILQQLVKTLGETSSEGLSGVSQLLDTVDPASKITFPIVGLGISSDLSVDYSTLALTSNHQAVPIELHVRVPEPTSGEVMVPAALQARIDSTRAKVHAELGQSTDASTSNASSSKPEPYKSAMQSRPFNFPAYRPPPRPAVPNVIVGRTEATPADLRRLAGAVGELVEYHRMVQAMPGILEERLYLLRMEQSRQIETFNNCRAMMEAQLGKTGAPGKQHRTLSRLERINQAQPLLLKRMDNLLQRLMDSYNGTLTESEKKWFDELKRMRKDVVQSSDGSSLVSKTTMVCVSHGWQRQFSLLPEPAF</sequence>
<evidence type="ECO:0000256" key="2">
    <source>
        <dbReference type="ARBA" id="ARBA00022448"/>
    </source>
</evidence>
<keyword evidence="5" id="KW-0811">Translocation</keyword>
<dbReference type="GO" id="GO:0006606">
    <property type="term" value="P:protein import into nucleus"/>
    <property type="evidence" value="ECO:0007669"/>
    <property type="project" value="TreeGrafter"/>
</dbReference>
<comment type="subcellular location">
    <subcellularLocation>
        <location evidence="1">Nucleus</location>
        <location evidence="1">Nuclear pore complex</location>
    </subcellularLocation>
</comment>
<keyword evidence="10" id="KW-1185">Reference proteome</keyword>
<keyword evidence="4" id="KW-0653">Protein transport</keyword>
<evidence type="ECO:0000313" key="10">
    <source>
        <dbReference type="Proteomes" id="UP000054097"/>
    </source>
</evidence>
<dbReference type="EMBL" id="KN824396">
    <property type="protein sequence ID" value="KIM21030.1"/>
    <property type="molecule type" value="Genomic_DNA"/>
</dbReference>
<dbReference type="GO" id="GO:0000056">
    <property type="term" value="P:ribosomal small subunit export from nucleus"/>
    <property type="evidence" value="ECO:0007669"/>
    <property type="project" value="InterPro"/>
</dbReference>
<evidence type="ECO:0000256" key="5">
    <source>
        <dbReference type="ARBA" id="ARBA00023010"/>
    </source>
</evidence>
<feature type="compositionally biased region" description="Low complexity" evidence="8">
    <location>
        <begin position="687"/>
        <end position="698"/>
    </location>
</feature>
<evidence type="ECO:0000256" key="4">
    <source>
        <dbReference type="ARBA" id="ARBA00022927"/>
    </source>
</evidence>
<proteinExistence type="predicted"/>
<dbReference type="Pfam" id="PF10168">
    <property type="entry name" value="Nup88"/>
    <property type="match status" value="1"/>
</dbReference>
<evidence type="ECO:0000256" key="6">
    <source>
        <dbReference type="ARBA" id="ARBA00023132"/>
    </source>
</evidence>
<feature type="region of interest" description="Disordered" evidence="8">
    <location>
        <begin position="680"/>
        <end position="718"/>
    </location>
</feature>
<dbReference type="GO" id="GO:0017056">
    <property type="term" value="F:structural constituent of nuclear pore"/>
    <property type="evidence" value="ECO:0007669"/>
    <property type="project" value="InterPro"/>
</dbReference>
<dbReference type="GO" id="GO:0000055">
    <property type="term" value="P:ribosomal large subunit export from nucleus"/>
    <property type="evidence" value="ECO:0007669"/>
    <property type="project" value="InterPro"/>
</dbReference>
<dbReference type="PANTHER" id="PTHR13257">
    <property type="entry name" value="NUCLEOPORIN NUP84-RELATED"/>
    <property type="match status" value="1"/>
</dbReference>
<feature type="region of interest" description="Disordered" evidence="8">
    <location>
        <begin position="382"/>
        <end position="401"/>
    </location>
</feature>
<dbReference type="GO" id="GO:0005643">
    <property type="term" value="C:nuclear pore"/>
    <property type="evidence" value="ECO:0007669"/>
    <property type="project" value="UniProtKB-SubCell"/>
</dbReference>
<keyword evidence="6" id="KW-0906">Nuclear pore complex</keyword>
<reference evidence="9 10" key="1">
    <citation type="submission" date="2014-04" db="EMBL/GenBank/DDBJ databases">
        <authorList>
            <consortium name="DOE Joint Genome Institute"/>
            <person name="Kuo A."/>
            <person name="Zuccaro A."/>
            <person name="Kohler A."/>
            <person name="Nagy L.G."/>
            <person name="Floudas D."/>
            <person name="Copeland A."/>
            <person name="Barry K.W."/>
            <person name="Cichocki N."/>
            <person name="Veneault-Fourrey C."/>
            <person name="LaButti K."/>
            <person name="Lindquist E.A."/>
            <person name="Lipzen A."/>
            <person name="Lundell T."/>
            <person name="Morin E."/>
            <person name="Murat C."/>
            <person name="Sun H."/>
            <person name="Tunlid A."/>
            <person name="Henrissat B."/>
            <person name="Grigoriev I.V."/>
            <person name="Hibbett D.S."/>
            <person name="Martin F."/>
            <person name="Nordberg H.P."/>
            <person name="Cantor M.N."/>
            <person name="Hua S.X."/>
        </authorList>
    </citation>
    <scope>NUCLEOTIDE SEQUENCE [LARGE SCALE GENOMIC DNA]</scope>
    <source>
        <strain evidence="9 10">MAFF 305830</strain>
    </source>
</reference>
<dbReference type="OrthoDB" id="341482at2759"/>